<name>A0A6G2FGN6_ENTCA</name>
<comment type="caution">
    <text evidence="1">The sequence shown here is derived from an EMBL/GenBank/DDBJ whole genome shotgun (WGS) entry which is preliminary data.</text>
</comment>
<sequence>MTQALYKHEACCLLCWQVAGFWGIKKQKLFLKCPSDKGSFCEKLNGGLTDRVKNFKEAIDKFFLKCYDTDVIR</sequence>
<evidence type="ECO:0000313" key="1">
    <source>
        <dbReference type="EMBL" id="MUN73674.1"/>
    </source>
</evidence>
<organism evidence="1">
    <name type="scientific">Enterococcus casseliflavus</name>
    <name type="common">Enterococcus flavescens</name>
    <dbReference type="NCBI Taxonomy" id="37734"/>
    <lineage>
        <taxon>Bacteria</taxon>
        <taxon>Bacillati</taxon>
        <taxon>Bacillota</taxon>
        <taxon>Bacilli</taxon>
        <taxon>Lactobacillales</taxon>
        <taxon>Enterococcaceae</taxon>
        <taxon>Enterococcus</taxon>
    </lineage>
</organism>
<gene>
    <name evidence="1" type="ORF">EZ027_05720</name>
</gene>
<protein>
    <submittedName>
        <fullName evidence="1">Uncharacterized protein</fullName>
    </submittedName>
</protein>
<proteinExistence type="predicted"/>
<reference evidence="1" key="1">
    <citation type="submission" date="2019-11" db="EMBL/GenBank/DDBJ databases">
        <title>Comparative Genomics of Multidrug-Resistant Enterococcus spp. isolated from Wastewater Treatment Plants.</title>
        <authorList>
            <person name="Sanderson H.A."/>
            <person name="Ortega-Polo R."/>
            <person name="Zaheer R."/>
            <person name="Goji N."/>
            <person name="Amoako K."/>
            <person name="Brown R.S."/>
            <person name="Majury A."/>
            <person name="Liss S.N."/>
            <person name="Mcallister T.A."/>
        </authorList>
    </citation>
    <scope>NUCLEOTIDE SEQUENCE</scope>
    <source>
        <strain evidence="1">B79</strain>
    </source>
</reference>
<dbReference type="EMBL" id="WMHD01000007">
    <property type="protein sequence ID" value="MUN73674.1"/>
    <property type="molecule type" value="Genomic_DNA"/>
</dbReference>
<dbReference type="AlphaFoldDB" id="A0A6G2FGN6"/>
<accession>A0A6G2FGN6</accession>